<dbReference type="AlphaFoldDB" id="A0A8J5WZR7"/>
<feature type="domain" description="Exostosin GT47" evidence="4">
    <location>
        <begin position="219"/>
        <end position="437"/>
    </location>
</feature>
<feature type="compositionally biased region" description="Acidic residues" evidence="2">
    <location>
        <begin position="1"/>
        <end position="14"/>
    </location>
</feature>
<feature type="region of interest" description="Disordered" evidence="2">
    <location>
        <begin position="1"/>
        <end position="30"/>
    </location>
</feature>
<comment type="similarity">
    <text evidence="1">Belongs to the glycosyltransferase 47 family.</text>
</comment>
<keyword evidence="6" id="KW-1185">Reference proteome</keyword>
<dbReference type="EMBL" id="JAGTXO010000081">
    <property type="protein sequence ID" value="KAG8457136.1"/>
    <property type="molecule type" value="Genomic_DNA"/>
</dbReference>
<name>A0A8J5WZR7_DIALT</name>
<feature type="transmembrane region" description="Helical" evidence="3">
    <location>
        <begin position="43"/>
        <end position="63"/>
    </location>
</feature>
<sequence>MAADDAEDADEGEELIASKPDAAAHNGTLPRAGEVEPHAHARLLWRGVLVALCVLALGVAEGFGARPLLAALRPARGAAAPPPAPRAHPRGPWPNQSSFVPQCGHRQVLGTCAGYAECMDAIKDFREADFLRAARTAREGRPPLAPARPWCDRWSCMDHAACALPFKVYQYTRADLANHPLLSCLQTTNLSHAQIARHVTHEPKRACAFWFEVGQRCRNLPHASTLPYWRGNGINHVFIDHWDRGIDAAERAQWLGRAAIAQGHATAERWVHGLDIALGLHPRMPLSPSDLRLAATPPWARRYLLTFKGTHSHISRVRAGMHHDLARRVVLATFPHPMQCMVSTSLRRPYAMSKERRLSPLHADCCQRLKVFYEGYEYRRLMNTTFALVMPGRQPASYRLAEVLGRGSIPVFYGFDDALLPYDELIDWSALSLNVPIDVSFERTLLPLLEAAAADRPRMARMQREGQRVFRRWFGTRSATAGDHAILETLRRRFELEVRRRRLRSN</sequence>
<evidence type="ECO:0000313" key="5">
    <source>
        <dbReference type="EMBL" id="KAG8457136.1"/>
    </source>
</evidence>
<dbReference type="PANTHER" id="PTHR11062:SF73">
    <property type="entry name" value="EXOSTOSIN-LIKE 3"/>
    <property type="match status" value="1"/>
</dbReference>
<evidence type="ECO:0000256" key="1">
    <source>
        <dbReference type="ARBA" id="ARBA00010271"/>
    </source>
</evidence>
<keyword evidence="3" id="KW-0812">Transmembrane</keyword>
<protein>
    <recommendedName>
        <fullName evidence="4">Exostosin GT47 domain-containing protein</fullName>
    </recommendedName>
</protein>
<dbReference type="PANTHER" id="PTHR11062">
    <property type="entry name" value="EXOSTOSIN HEPARAN SULFATE GLYCOSYLTRANSFERASE -RELATED"/>
    <property type="match status" value="1"/>
</dbReference>
<accession>A0A8J5WZR7</accession>
<dbReference type="InterPro" id="IPR040911">
    <property type="entry name" value="Exostosin_GT47"/>
</dbReference>
<dbReference type="Proteomes" id="UP000751190">
    <property type="component" value="Unassembled WGS sequence"/>
</dbReference>
<evidence type="ECO:0000259" key="4">
    <source>
        <dbReference type="Pfam" id="PF03016"/>
    </source>
</evidence>
<dbReference type="InterPro" id="IPR004263">
    <property type="entry name" value="Exostosin"/>
</dbReference>
<evidence type="ECO:0000256" key="3">
    <source>
        <dbReference type="SAM" id="Phobius"/>
    </source>
</evidence>
<evidence type="ECO:0000256" key="2">
    <source>
        <dbReference type="SAM" id="MobiDB-lite"/>
    </source>
</evidence>
<gene>
    <name evidence="5" type="ORF">KFE25_012711</name>
</gene>
<organism evidence="5 6">
    <name type="scientific">Diacronema lutheri</name>
    <name type="common">Unicellular marine alga</name>
    <name type="synonym">Monochrysis lutheri</name>
    <dbReference type="NCBI Taxonomy" id="2081491"/>
    <lineage>
        <taxon>Eukaryota</taxon>
        <taxon>Haptista</taxon>
        <taxon>Haptophyta</taxon>
        <taxon>Pavlovophyceae</taxon>
        <taxon>Pavlovales</taxon>
        <taxon>Pavlovaceae</taxon>
        <taxon>Diacronema</taxon>
    </lineage>
</organism>
<comment type="caution">
    <text evidence="5">The sequence shown here is derived from an EMBL/GenBank/DDBJ whole genome shotgun (WGS) entry which is preliminary data.</text>
</comment>
<keyword evidence="3" id="KW-0472">Membrane</keyword>
<evidence type="ECO:0000313" key="6">
    <source>
        <dbReference type="Proteomes" id="UP000751190"/>
    </source>
</evidence>
<proteinExistence type="inferred from homology"/>
<reference evidence="5" key="1">
    <citation type="submission" date="2021-05" db="EMBL/GenBank/DDBJ databases">
        <title>The genome of the haptophyte Pavlova lutheri (Diacronema luteri, Pavlovales) - a model for lipid biosynthesis in eukaryotic algae.</title>
        <authorList>
            <person name="Hulatt C.J."/>
            <person name="Posewitz M.C."/>
        </authorList>
    </citation>
    <scope>NUCLEOTIDE SEQUENCE</scope>
    <source>
        <strain evidence="5">NIVA-4/92</strain>
    </source>
</reference>
<keyword evidence="3" id="KW-1133">Transmembrane helix</keyword>
<dbReference type="OrthoDB" id="2014672at2759"/>
<dbReference type="Pfam" id="PF03016">
    <property type="entry name" value="Exostosin_GT47"/>
    <property type="match status" value="1"/>
</dbReference>
<dbReference type="GO" id="GO:0016757">
    <property type="term" value="F:glycosyltransferase activity"/>
    <property type="evidence" value="ECO:0007669"/>
    <property type="project" value="InterPro"/>
</dbReference>